<evidence type="ECO:0000313" key="2">
    <source>
        <dbReference type="Proteomes" id="UP001652641"/>
    </source>
</evidence>
<protein>
    <recommendedName>
        <fullName evidence="4">Basic proline-rich protein-like</fullName>
    </recommendedName>
</protein>
<dbReference type="RefSeq" id="XP_072613391.1">
    <property type="nucleotide sequence ID" value="XM_072757290.1"/>
</dbReference>
<feature type="compositionally biased region" description="Basic residues" evidence="1">
    <location>
        <begin position="228"/>
        <end position="237"/>
    </location>
</feature>
<sequence length="461" mass="47428">MGPFPFHTPCPSLTPPVPFLPQVLDGLPHLTLLSAKREPAYPEQLGPRSAGWRAGGQSPPGAAAAAAAAPDPALSSCPGSAPGTERANERGSSVPRAALRTAHLKHQAGPLYPLDPPDSPAPLASPQTRAGARLVVPAPPLLRAPAPPSVSAQLGGNAQARDEEGAPKTAGRGGLAGRMRNTTRAGPRNVGCAGSIRLASTTASRFSFRAPGGGAWPRTGARPGAWPRLRRPRKGRRPSADQISQTATPPPLCFGRRLKSLARASFEGRLAGADAAAWTPHRPISRLLSRAAPRPRPGDVGPGPPRPSPPRVGEPRCYSNRPARPARVTLRLGSGRGSARRPPPPEEPGDGGREAGPAVLPAGAARASTCLLIWMLLGEGGPQTPVVGSTGAARQRCVAASRLGGDKAPASAHRRHLEPLASPAAAPPVVPEAETTSRGSGKQRKRKKQTPRGTGNPIPGP</sequence>
<feature type="compositionally biased region" description="Low complexity" evidence="1">
    <location>
        <begin position="431"/>
        <end position="440"/>
    </location>
</feature>
<accession>A0ABM5AF25</accession>
<name>A0ABM5AF25_VULVU</name>
<feature type="compositionally biased region" description="Pro residues" evidence="1">
    <location>
        <begin position="302"/>
        <end position="312"/>
    </location>
</feature>
<evidence type="ECO:0000256" key="1">
    <source>
        <dbReference type="SAM" id="MobiDB-lite"/>
    </source>
</evidence>
<evidence type="ECO:0008006" key="4">
    <source>
        <dbReference type="Google" id="ProtNLM"/>
    </source>
</evidence>
<dbReference type="Proteomes" id="UP001652641">
    <property type="component" value="Chromosome 4"/>
</dbReference>
<feature type="region of interest" description="Disordered" evidence="1">
    <location>
        <begin position="35"/>
        <end position="255"/>
    </location>
</feature>
<keyword evidence="2" id="KW-1185">Reference proteome</keyword>
<reference evidence="3" key="1">
    <citation type="submission" date="2025-08" db="UniProtKB">
        <authorList>
            <consortium name="RefSeq"/>
        </authorList>
    </citation>
    <scope>IDENTIFICATION</scope>
    <source>
        <tissue evidence="3">Cell line</tissue>
    </source>
</reference>
<feature type="compositionally biased region" description="Basic residues" evidence="1">
    <location>
        <begin position="441"/>
        <end position="450"/>
    </location>
</feature>
<feature type="compositionally biased region" description="Low complexity" evidence="1">
    <location>
        <begin position="121"/>
        <end position="136"/>
    </location>
</feature>
<evidence type="ECO:0000313" key="3">
    <source>
        <dbReference type="RefSeq" id="XP_072613391.1"/>
    </source>
</evidence>
<feature type="region of interest" description="Disordered" evidence="1">
    <location>
        <begin position="401"/>
        <end position="461"/>
    </location>
</feature>
<organism evidence="2 3">
    <name type="scientific">Vulpes vulpes</name>
    <name type="common">Red fox</name>
    <dbReference type="NCBI Taxonomy" id="9627"/>
    <lineage>
        <taxon>Eukaryota</taxon>
        <taxon>Metazoa</taxon>
        <taxon>Chordata</taxon>
        <taxon>Craniata</taxon>
        <taxon>Vertebrata</taxon>
        <taxon>Euteleostomi</taxon>
        <taxon>Mammalia</taxon>
        <taxon>Eutheria</taxon>
        <taxon>Laurasiatheria</taxon>
        <taxon>Carnivora</taxon>
        <taxon>Caniformia</taxon>
        <taxon>Canidae</taxon>
        <taxon>Vulpes</taxon>
    </lineage>
</organism>
<feature type="compositionally biased region" description="Pro residues" evidence="1">
    <location>
        <begin position="137"/>
        <end position="148"/>
    </location>
</feature>
<feature type="compositionally biased region" description="Low complexity" evidence="1">
    <location>
        <begin position="55"/>
        <end position="73"/>
    </location>
</feature>
<proteinExistence type="predicted"/>
<gene>
    <name evidence="3" type="primary">LOC140598757</name>
</gene>
<feature type="region of interest" description="Disordered" evidence="1">
    <location>
        <begin position="285"/>
        <end position="358"/>
    </location>
</feature>
<dbReference type="GeneID" id="140598757"/>